<dbReference type="EMBL" id="JALPRY010000012">
    <property type="protein sequence ID" value="MCK8780521.1"/>
    <property type="molecule type" value="Genomic_DNA"/>
</dbReference>
<dbReference type="InterPro" id="IPR012334">
    <property type="entry name" value="Pectin_lyas_fold"/>
</dbReference>
<dbReference type="PANTHER" id="PTHR36453">
    <property type="entry name" value="SECRETED PROTEIN-RELATED"/>
    <property type="match status" value="1"/>
</dbReference>
<dbReference type="InterPro" id="IPR039448">
    <property type="entry name" value="Beta_helix"/>
</dbReference>
<dbReference type="InterPro" id="IPR006311">
    <property type="entry name" value="TAT_signal"/>
</dbReference>
<gene>
    <name evidence="2" type="ORF">M0654_11040</name>
</gene>
<evidence type="ECO:0000259" key="1">
    <source>
        <dbReference type="Pfam" id="PF13229"/>
    </source>
</evidence>
<name>A0ABT0IRN8_9HYPH</name>
<dbReference type="InterPro" id="IPR022388">
    <property type="entry name" value="CHP03808"/>
</dbReference>
<evidence type="ECO:0000313" key="3">
    <source>
        <dbReference type="Proteomes" id="UP001202827"/>
    </source>
</evidence>
<proteinExistence type="predicted"/>
<accession>A0ABT0IRN8</accession>
<dbReference type="PANTHER" id="PTHR36453:SF1">
    <property type="entry name" value="RIGHT HANDED BETA HELIX DOMAIN-CONTAINING PROTEIN"/>
    <property type="match status" value="1"/>
</dbReference>
<dbReference type="Proteomes" id="UP001202827">
    <property type="component" value="Unassembled WGS sequence"/>
</dbReference>
<organism evidence="2 3">
    <name type="scientific">Neorhizobium turbinariae</name>
    <dbReference type="NCBI Taxonomy" id="2937795"/>
    <lineage>
        <taxon>Bacteria</taxon>
        <taxon>Pseudomonadati</taxon>
        <taxon>Pseudomonadota</taxon>
        <taxon>Alphaproteobacteria</taxon>
        <taxon>Hyphomicrobiales</taxon>
        <taxon>Rhizobiaceae</taxon>
        <taxon>Rhizobium/Agrobacterium group</taxon>
        <taxon>Neorhizobium</taxon>
    </lineage>
</organism>
<protein>
    <submittedName>
        <fullName evidence="2">TIGR03808 family TAT-translocated repetitive protein</fullName>
    </submittedName>
</protein>
<dbReference type="SMART" id="SM00710">
    <property type="entry name" value="PbH1"/>
    <property type="match status" value="10"/>
</dbReference>
<dbReference type="NCBIfam" id="TIGR03807">
    <property type="entry name" value="RR_fam_repeat"/>
    <property type="match status" value="2"/>
</dbReference>
<dbReference type="Gene3D" id="2.160.20.10">
    <property type="entry name" value="Single-stranded right-handed beta-helix, Pectin lyase-like"/>
    <property type="match status" value="2"/>
</dbReference>
<dbReference type="PROSITE" id="PS51318">
    <property type="entry name" value="TAT"/>
    <property type="match status" value="1"/>
</dbReference>
<comment type="caution">
    <text evidence="2">The sequence shown here is derived from an EMBL/GenBank/DDBJ whole genome shotgun (WGS) entry which is preliminary data.</text>
</comment>
<dbReference type="InterPro" id="IPR022444">
    <property type="entry name" value="Cofactor-bd_rpt"/>
</dbReference>
<dbReference type="SUPFAM" id="SSF51126">
    <property type="entry name" value="Pectin lyase-like"/>
    <property type="match status" value="1"/>
</dbReference>
<reference evidence="2 3" key="1">
    <citation type="submission" date="2022-04" db="EMBL/GenBank/DDBJ databases">
        <title>Rhizobium coralii sp. nov., isolated from coral Turbinaria peltata.</title>
        <authorList>
            <person name="Sun H."/>
        </authorList>
    </citation>
    <scope>NUCLEOTIDE SEQUENCE [LARGE SCALE GENOMIC DNA]</scope>
    <source>
        <strain evidence="2 3">NTR19</strain>
    </source>
</reference>
<dbReference type="Pfam" id="PF13229">
    <property type="entry name" value="Beta_helix"/>
    <property type="match status" value="1"/>
</dbReference>
<dbReference type="NCBIfam" id="TIGR03808">
    <property type="entry name" value="RR_plus_rpt_1"/>
    <property type="match status" value="1"/>
</dbReference>
<keyword evidence="3" id="KW-1185">Reference proteome</keyword>
<feature type="domain" description="Right handed beta helix" evidence="1">
    <location>
        <begin position="166"/>
        <end position="334"/>
    </location>
</feature>
<dbReference type="RefSeq" id="WP_248683137.1">
    <property type="nucleotide sequence ID" value="NZ_JALPRY010000012.1"/>
</dbReference>
<sequence length="460" mass="46967">MRTISRRSVLQVLAGATVAAGAPPFVRRASAAKAAPVIGGELRGAIDASQHGVTPGGGARQGRKLAELISQAARQNLPVFLPPGDYPVSDLQLPDGARITGIAGASRLVQAGGGAVLRADGAGRVELSNLVIDGTAGEDSPALLHLRGVGDLILDNCEIHGGRRNAFNLERCGGRIERSRISGAGDYGILAVDSSGLSVTGNVLEDCGNGGILIHRSAKGSDGTIVSGNRITRTGASLGGTGQYGNAINLFRADNVIVSGNHISDSAFSAIRANSASNAQIVNNQCLGSGETAIYAEFAFEGAIVSGNIVDGAANGISVVNFNEGGRLATVVNNIVRNLRLVGPYVLDEAIFGVGISVEADTVVSGNVVENAPLWGLALGFGPYLRNVSVTGNVVRQAGTGCAVTVVEGAGNALIANNLFQSVERGAIIGYRWKAPATRDLIASPGESFAHLVIENNRVG</sequence>
<dbReference type="InterPro" id="IPR011050">
    <property type="entry name" value="Pectin_lyase_fold/virulence"/>
</dbReference>
<dbReference type="InterPro" id="IPR006626">
    <property type="entry name" value="PbH1"/>
</dbReference>
<evidence type="ECO:0000313" key="2">
    <source>
        <dbReference type="EMBL" id="MCK8780521.1"/>
    </source>
</evidence>